<dbReference type="SUPFAM" id="SSF89796">
    <property type="entry name" value="CoA-transferase family III (CaiB/BaiF)"/>
    <property type="match status" value="1"/>
</dbReference>
<evidence type="ECO:0000256" key="1">
    <source>
        <dbReference type="SAM" id="MobiDB-lite"/>
    </source>
</evidence>
<comment type="caution">
    <text evidence="2">The sequence shown here is derived from an EMBL/GenBank/DDBJ whole genome shotgun (WGS) entry which is preliminary data.</text>
</comment>
<dbReference type="InterPro" id="IPR023606">
    <property type="entry name" value="CoA-Trfase_III_dom_1_sf"/>
</dbReference>
<reference evidence="2" key="1">
    <citation type="journal article" date="2014" name="Int. J. Syst. Evol. Microbiol.">
        <title>Complete genome sequence of Corynebacterium casei LMG S-19264T (=DSM 44701T), isolated from a smear-ripened cheese.</title>
        <authorList>
            <consortium name="US DOE Joint Genome Institute (JGI-PGF)"/>
            <person name="Walter F."/>
            <person name="Albersmeier A."/>
            <person name="Kalinowski J."/>
            <person name="Ruckert C."/>
        </authorList>
    </citation>
    <scope>NUCLEOTIDE SEQUENCE</scope>
    <source>
        <strain evidence="2">CGMCC 4.7368</strain>
    </source>
</reference>
<dbReference type="GO" id="GO:0003824">
    <property type="term" value="F:catalytic activity"/>
    <property type="evidence" value="ECO:0007669"/>
    <property type="project" value="InterPro"/>
</dbReference>
<dbReference type="InterPro" id="IPR003673">
    <property type="entry name" value="CoA-Trfase_fam_III"/>
</dbReference>
<sequence length="440" mass="46718">MVEGTVPAAGKPLAGLRIVEISTFVAAPLGGMTLAQLGADVVRVDPLGGAPDHSRWPLAPSGTSMYWTGLNKAKRSLCLDLRSAEGQALVARLVADSGIVLTNSAGRPWLTYEALAEHRPDLIHLRIEGHHDGTPAVDYTVNAAVGFPMVTGPEGHADPVNHVLPAWDMACGLYAAIGILSAERRRRLTGQGQAMSVALYDVALAMAGNLGFLAEAQVGGVTRPRVGNHLYGGFGRDFTTRDGRRVMVVALTSRHWRDLLAVTGFGDAVAALEHALGTDFSLEGDRFTYREALAGLLQRWFGEHDLAHVEARLRTTSVLWSAYGTFADLVGERAGEVRANPMMAVIDQPGVGEHLAPGSPIAADAAGRDVVRAPVLGEHTGEILRGLGLRDDEIRDLRERRIVAVPGPDAQAPHAQAPHAPAPEAQTPDTQTPDKEGNGR</sequence>
<evidence type="ECO:0000313" key="2">
    <source>
        <dbReference type="EMBL" id="GGO79839.1"/>
    </source>
</evidence>
<dbReference type="AlphaFoldDB" id="A0A917ZDI1"/>
<name>A0A917ZDI1_9ACTN</name>
<feature type="region of interest" description="Disordered" evidence="1">
    <location>
        <begin position="403"/>
        <end position="440"/>
    </location>
</feature>
<gene>
    <name evidence="2" type="ORF">GCM10012289_65090</name>
</gene>
<organism evidence="2 3">
    <name type="scientific">Nonomuraea cavernae</name>
    <dbReference type="NCBI Taxonomy" id="2045107"/>
    <lineage>
        <taxon>Bacteria</taxon>
        <taxon>Bacillati</taxon>
        <taxon>Actinomycetota</taxon>
        <taxon>Actinomycetes</taxon>
        <taxon>Streptosporangiales</taxon>
        <taxon>Streptosporangiaceae</taxon>
        <taxon>Nonomuraea</taxon>
    </lineage>
</organism>
<dbReference type="Proteomes" id="UP000646523">
    <property type="component" value="Unassembled WGS sequence"/>
</dbReference>
<dbReference type="EMBL" id="BMNH01000030">
    <property type="protein sequence ID" value="GGO79839.1"/>
    <property type="molecule type" value="Genomic_DNA"/>
</dbReference>
<dbReference type="PANTHER" id="PTHR48228">
    <property type="entry name" value="SUCCINYL-COA--D-CITRAMALATE COA-TRANSFERASE"/>
    <property type="match status" value="1"/>
</dbReference>
<proteinExistence type="predicted"/>
<keyword evidence="3" id="KW-1185">Reference proteome</keyword>
<evidence type="ECO:0000313" key="3">
    <source>
        <dbReference type="Proteomes" id="UP000646523"/>
    </source>
</evidence>
<accession>A0A917ZDI1</accession>
<dbReference type="PANTHER" id="PTHR48228:SF5">
    <property type="entry name" value="ALPHA-METHYLACYL-COA RACEMASE"/>
    <property type="match status" value="1"/>
</dbReference>
<dbReference type="InterPro" id="IPR050509">
    <property type="entry name" value="CoA-transferase_III"/>
</dbReference>
<dbReference type="Gene3D" id="3.40.50.10540">
    <property type="entry name" value="Crotonobetainyl-coa:carnitine coa-transferase, domain 1"/>
    <property type="match status" value="1"/>
</dbReference>
<reference evidence="2" key="2">
    <citation type="submission" date="2020-09" db="EMBL/GenBank/DDBJ databases">
        <authorList>
            <person name="Sun Q."/>
            <person name="Zhou Y."/>
        </authorList>
    </citation>
    <scope>NUCLEOTIDE SEQUENCE</scope>
    <source>
        <strain evidence="2">CGMCC 4.7368</strain>
    </source>
</reference>
<protein>
    <submittedName>
        <fullName evidence="2">Dehydratase</fullName>
    </submittedName>
</protein>
<dbReference type="Gene3D" id="3.30.1540.10">
    <property type="entry name" value="formyl-coa transferase, domain 3"/>
    <property type="match status" value="1"/>
</dbReference>
<dbReference type="Pfam" id="PF02515">
    <property type="entry name" value="CoA_transf_3"/>
    <property type="match status" value="1"/>
</dbReference>
<feature type="compositionally biased region" description="Low complexity" evidence="1">
    <location>
        <begin position="406"/>
        <end position="428"/>
    </location>
</feature>
<dbReference type="InterPro" id="IPR044855">
    <property type="entry name" value="CoA-Trfase_III_dom3_sf"/>
</dbReference>